<dbReference type="KEGG" id="salo:EF888_11650"/>
<dbReference type="GO" id="GO:1902600">
    <property type="term" value="P:proton transmembrane transport"/>
    <property type="evidence" value="ECO:0007669"/>
    <property type="project" value="InterPro"/>
</dbReference>
<keyword evidence="2" id="KW-0813">Transport</keyword>
<evidence type="ECO:0000259" key="11">
    <source>
        <dbReference type="Pfam" id="PF02254"/>
    </source>
</evidence>
<keyword evidence="6 9" id="KW-1133">Transmembrane helix</keyword>
<comment type="caution">
    <text evidence="12">The sequence shown here is derived from an EMBL/GenBank/DDBJ whole genome shotgun (WGS) entry which is preliminary data.</text>
</comment>
<dbReference type="GO" id="GO:0015297">
    <property type="term" value="F:antiporter activity"/>
    <property type="evidence" value="ECO:0007669"/>
    <property type="project" value="UniProtKB-KW"/>
</dbReference>
<evidence type="ECO:0000256" key="2">
    <source>
        <dbReference type="ARBA" id="ARBA00022448"/>
    </source>
</evidence>
<feature type="transmembrane region" description="Helical" evidence="9">
    <location>
        <begin position="37"/>
        <end position="54"/>
    </location>
</feature>
<evidence type="ECO:0000256" key="8">
    <source>
        <dbReference type="ARBA" id="ARBA00023136"/>
    </source>
</evidence>
<evidence type="ECO:0000256" key="3">
    <source>
        <dbReference type="ARBA" id="ARBA00022449"/>
    </source>
</evidence>
<proteinExistence type="predicted"/>
<feature type="transmembrane region" description="Helical" evidence="9">
    <location>
        <begin position="226"/>
        <end position="244"/>
    </location>
</feature>
<feature type="transmembrane region" description="Helical" evidence="9">
    <location>
        <begin position="337"/>
        <end position="356"/>
    </location>
</feature>
<reference evidence="12 13" key="1">
    <citation type="submission" date="2018-05" db="EMBL/GenBank/DDBJ databases">
        <title>Genomic Encyclopedia of Type Strains, Phase IV (KMG-IV): sequencing the most valuable type-strain genomes for metagenomic binning, comparative biology and taxonomic classification.</title>
        <authorList>
            <person name="Goeker M."/>
        </authorList>
    </citation>
    <scope>NUCLEOTIDE SEQUENCE [LARGE SCALE GENOMIC DNA]</scope>
    <source>
        <strain evidence="12 13">DSM 103371</strain>
    </source>
</reference>
<dbReference type="InterPro" id="IPR036291">
    <property type="entry name" value="NAD(P)-bd_dom_sf"/>
</dbReference>
<evidence type="ECO:0000259" key="10">
    <source>
        <dbReference type="Pfam" id="PF00999"/>
    </source>
</evidence>
<dbReference type="InterPro" id="IPR038770">
    <property type="entry name" value="Na+/solute_symporter_sf"/>
</dbReference>
<gene>
    <name evidence="12" type="ORF">C8D95_102511</name>
</gene>
<keyword evidence="13" id="KW-1185">Reference proteome</keyword>
<evidence type="ECO:0000256" key="9">
    <source>
        <dbReference type="SAM" id="Phobius"/>
    </source>
</evidence>
<organism evidence="12 13">
    <name type="scientific">Silicimonas algicola</name>
    <dbReference type="NCBI Taxonomy" id="1826607"/>
    <lineage>
        <taxon>Bacteria</taxon>
        <taxon>Pseudomonadati</taxon>
        <taxon>Pseudomonadota</taxon>
        <taxon>Alphaproteobacteria</taxon>
        <taxon>Rhodobacterales</taxon>
        <taxon>Paracoccaceae</taxon>
    </lineage>
</organism>
<keyword evidence="5 9" id="KW-0812">Transmembrane</keyword>
<protein>
    <submittedName>
        <fullName evidence="12">Sodium/proton antiporter (CPA1 family)</fullName>
    </submittedName>
</protein>
<evidence type="ECO:0000256" key="5">
    <source>
        <dbReference type="ARBA" id="ARBA00022692"/>
    </source>
</evidence>
<name>A0A316GAA5_9RHOB</name>
<feature type="transmembrane region" description="Helical" evidence="9">
    <location>
        <begin position="368"/>
        <end position="390"/>
    </location>
</feature>
<evidence type="ECO:0000256" key="6">
    <source>
        <dbReference type="ARBA" id="ARBA00022989"/>
    </source>
</evidence>
<dbReference type="EMBL" id="QGGV01000002">
    <property type="protein sequence ID" value="PWK57861.1"/>
    <property type="molecule type" value="Genomic_DNA"/>
</dbReference>
<sequence>MAIETAGSLGPVAAVALVGALGVGSQWLAWRLHLPAIVLMLAAGVLIGPVAGVLDPGLEFGALVQPLVALAVAVILFEGGLTLDLRKLGDARAGVFRLVVIGAPLGWLLSTLALRYGAGLSWEASTVFGGIMIVTGPTVIAPLLRQARLQRRPAALLQWEAIVNDPIGAIAAVIAFQTVLVLNGSSEVSFAATAFGIVFAAVAGFAVGAGIVVLFRKALVPEYMKVPVLFSGVIAAFALTDGVLHESGLLAVTVMGLVIANADLPSYEELRRFKEQATVLMVSGVFILLAASLDFAVLGQLTWRAALFVALVVVVVRPLTVLVSLLGTNLPWRERALIAFTGPRGVVLVAVAGLFGERLAEAGVPDGAIVGPLAFALVAATVVLHGFTLAPMARWLGLSGGEAPGVLLIGGSRFTTAFAEALKKAELPVLLTDPNHAHLVAARTAGIPTFYGDILGEAAEHSIELLAYTTVVAATDNDAYNTLVTTDLAPEFGRDKVWRIARTRENEARHALPSQLGGMSIGEGRSYDALQTLMRDGWRFGLTRITEEFTLDDWRATRPGAMILATLNGRRDLSFVDDTADLQVGEGARIVSLQPPDPVQPAAA</sequence>
<feature type="transmembrane region" description="Helical" evidence="9">
    <location>
        <begin position="156"/>
        <end position="182"/>
    </location>
</feature>
<feature type="transmembrane region" description="Helical" evidence="9">
    <location>
        <begin position="305"/>
        <end position="325"/>
    </location>
</feature>
<feature type="transmembrane region" description="Helical" evidence="9">
    <location>
        <begin position="188"/>
        <end position="214"/>
    </location>
</feature>
<dbReference type="InterPro" id="IPR003148">
    <property type="entry name" value="RCK_N"/>
</dbReference>
<dbReference type="Gene3D" id="1.20.1530.20">
    <property type="match status" value="1"/>
</dbReference>
<dbReference type="InterPro" id="IPR006153">
    <property type="entry name" value="Cation/H_exchanger_TM"/>
</dbReference>
<dbReference type="Proteomes" id="UP000245390">
    <property type="component" value="Unassembled WGS sequence"/>
</dbReference>
<dbReference type="RefSeq" id="WP_109758427.1">
    <property type="nucleotide sequence ID" value="NZ_CP034588.1"/>
</dbReference>
<dbReference type="Gene3D" id="3.40.50.720">
    <property type="entry name" value="NAD(P)-binding Rossmann-like Domain"/>
    <property type="match status" value="1"/>
</dbReference>
<feature type="transmembrane region" description="Helical" evidence="9">
    <location>
        <begin position="60"/>
        <end position="83"/>
    </location>
</feature>
<feature type="transmembrane region" description="Helical" evidence="9">
    <location>
        <begin position="12"/>
        <end position="30"/>
    </location>
</feature>
<dbReference type="Pfam" id="PF02254">
    <property type="entry name" value="TrkA_N"/>
    <property type="match status" value="1"/>
</dbReference>
<evidence type="ECO:0000256" key="1">
    <source>
        <dbReference type="ARBA" id="ARBA00004651"/>
    </source>
</evidence>
<feature type="transmembrane region" description="Helical" evidence="9">
    <location>
        <begin position="124"/>
        <end position="144"/>
    </location>
</feature>
<comment type="subcellular location">
    <subcellularLocation>
        <location evidence="1">Cell membrane</location>
        <topology evidence="1">Multi-pass membrane protein</topology>
    </subcellularLocation>
</comment>
<dbReference type="OrthoDB" id="570124at2"/>
<feature type="domain" description="RCK N-terminal" evidence="11">
    <location>
        <begin position="406"/>
        <end position="510"/>
    </location>
</feature>
<evidence type="ECO:0000313" key="12">
    <source>
        <dbReference type="EMBL" id="PWK57861.1"/>
    </source>
</evidence>
<dbReference type="GO" id="GO:0006813">
    <property type="term" value="P:potassium ion transport"/>
    <property type="evidence" value="ECO:0007669"/>
    <property type="project" value="InterPro"/>
</dbReference>
<keyword evidence="8 9" id="KW-0472">Membrane</keyword>
<dbReference type="Pfam" id="PF00999">
    <property type="entry name" value="Na_H_Exchanger"/>
    <property type="match status" value="1"/>
</dbReference>
<feature type="transmembrane region" description="Helical" evidence="9">
    <location>
        <begin position="279"/>
        <end position="299"/>
    </location>
</feature>
<evidence type="ECO:0000313" key="13">
    <source>
        <dbReference type="Proteomes" id="UP000245390"/>
    </source>
</evidence>
<evidence type="ECO:0000256" key="7">
    <source>
        <dbReference type="ARBA" id="ARBA00023065"/>
    </source>
</evidence>
<accession>A0A316GAA5</accession>
<keyword evidence="7" id="KW-0406">Ion transport</keyword>
<evidence type="ECO:0000256" key="4">
    <source>
        <dbReference type="ARBA" id="ARBA00022475"/>
    </source>
</evidence>
<feature type="transmembrane region" description="Helical" evidence="9">
    <location>
        <begin position="95"/>
        <end position="118"/>
    </location>
</feature>
<dbReference type="SUPFAM" id="SSF51735">
    <property type="entry name" value="NAD(P)-binding Rossmann-fold domains"/>
    <property type="match status" value="1"/>
</dbReference>
<keyword evidence="3" id="KW-0050">Antiport</keyword>
<dbReference type="AlphaFoldDB" id="A0A316GAA5"/>
<keyword evidence="4" id="KW-1003">Cell membrane</keyword>
<dbReference type="GO" id="GO:0005886">
    <property type="term" value="C:plasma membrane"/>
    <property type="evidence" value="ECO:0007669"/>
    <property type="project" value="UniProtKB-SubCell"/>
</dbReference>
<dbReference type="PANTHER" id="PTHR32507">
    <property type="entry name" value="NA(+)/H(+) ANTIPORTER 1"/>
    <property type="match status" value="1"/>
</dbReference>
<dbReference type="PANTHER" id="PTHR32507:SF0">
    <property type="entry name" value="NA(+)_H(+) ANTIPORTER 2-RELATED"/>
    <property type="match status" value="1"/>
</dbReference>
<feature type="domain" description="Cation/H+ exchanger transmembrane" evidence="10">
    <location>
        <begin position="25"/>
        <end position="395"/>
    </location>
</feature>